<evidence type="ECO:0000259" key="9">
    <source>
        <dbReference type="Pfam" id="PF07732"/>
    </source>
</evidence>
<dbReference type="PANTHER" id="PTHR11709">
    <property type="entry name" value="MULTI-COPPER OXIDASE"/>
    <property type="match status" value="1"/>
</dbReference>
<gene>
    <name evidence="10" type="ORF">CHS0354_029683</name>
</gene>
<feature type="domain" description="Plastocyanin-like" evidence="8">
    <location>
        <begin position="444"/>
        <end position="613"/>
    </location>
</feature>
<dbReference type="GO" id="GO:0006826">
    <property type="term" value="P:iron ion transport"/>
    <property type="evidence" value="ECO:0007669"/>
    <property type="project" value="TreeGrafter"/>
</dbReference>
<keyword evidence="5" id="KW-0472">Membrane</keyword>
<evidence type="ECO:0000313" key="11">
    <source>
        <dbReference type="Proteomes" id="UP001195483"/>
    </source>
</evidence>
<keyword evidence="4" id="KW-0186">Copper</keyword>
<organism evidence="10 11">
    <name type="scientific">Potamilus streckersoni</name>
    <dbReference type="NCBI Taxonomy" id="2493646"/>
    <lineage>
        <taxon>Eukaryota</taxon>
        <taxon>Metazoa</taxon>
        <taxon>Spiralia</taxon>
        <taxon>Lophotrochozoa</taxon>
        <taxon>Mollusca</taxon>
        <taxon>Bivalvia</taxon>
        <taxon>Autobranchia</taxon>
        <taxon>Heteroconchia</taxon>
        <taxon>Palaeoheterodonta</taxon>
        <taxon>Unionida</taxon>
        <taxon>Unionoidea</taxon>
        <taxon>Unionidae</taxon>
        <taxon>Ambleminae</taxon>
        <taxon>Lampsilini</taxon>
        <taxon>Potamilus</taxon>
    </lineage>
</organism>
<feature type="transmembrane region" description="Helical" evidence="5">
    <location>
        <begin position="658"/>
        <end position="678"/>
    </location>
</feature>
<name>A0AAE0RTP2_9BIVA</name>
<dbReference type="InterPro" id="IPR002355">
    <property type="entry name" value="Cu_oxidase_Cu_BS"/>
</dbReference>
<dbReference type="PANTHER" id="PTHR11709:SF394">
    <property type="entry name" value="FI03373P-RELATED"/>
    <property type="match status" value="1"/>
</dbReference>
<dbReference type="CDD" id="cd13884">
    <property type="entry name" value="CuRO_2_tcLCC_insect_like"/>
    <property type="match status" value="1"/>
</dbReference>
<dbReference type="Pfam" id="PF07732">
    <property type="entry name" value="Cu-oxidase_3"/>
    <property type="match status" value="1"/>
</dbReference>
<comment type="caution">
    <text evidence="10">The sequence shown here is derived from an EMBL/GenBank/DDBJ whole genome shotgun (WGS) entry which is preliminary data.</text>
</comment>
<keyword evidence="2" id="KW-0479">Metal-binding</keyword>
<proteinExistence type="inferred from homology"/>
<dbReference type="GO" id="GO:0005507">
    <property type="term" value="F:copper ion binding"/>
    <property type="evidence" value="ECO:0007669"/>
    <property type="project" value="InterPro"/>
</dbReference>
<evidence type="ECO:0000256" key="1">
    <source>
        <dbReference type="ARBA" id="ARBA00010609"/>
    </source>
</evidence>
<keyword evidence="6" id="KW-0732">Signal</keyword>
<dbReference type="FunFam" id="2.60.40.420:FF:000045">
    <property type="entry name" value="Laccase 2"/>
    <property type="match status" value="1"/>
</dbReference>
<dbReference type="GO" id="GO:0016491">
    <property type="term" value="F:oxidoreductase activity"/>
    <property type="evidence" value="ECO:0007669"/>
    <property type="project" value="UniProtKB-KW"/>
</dbReference>
<feature type="domain" description="Plastocyanin-like" evidence="9">
    <location>
        <begin position="84"/>
        <end position="186"/>
    </location>
</feature>
<dbReference type="CDD" id="cd13858">
    <property type="entry name" value="CuRO_1_tcLCC2_insect_like"/>
    <property type="match status" value="1"/>
</dbReference>
<dbReference type="Pfam" id="PF00394">
    <property type="entry name" value="Cu-oxidase"/>
    <property type="match status" value="1"/>
</dbReference>
<evidence type="ECO:0000256" key="2">
    <source>
        <dbReference type="ARBA" id="ARBA00022723"/>
    </source>
</evidence>
<dbReference type="Gene3D" id="2.60.40.420">
    <property type="entry name" value="Cupredoxins - blue copper proteins"/>
    <property type="match status" value="3"/>
</dbReference>
<evidence type="ECO:0000256" key="5">
    <source>
        <dbReference type="SAM" id="Phobius"/>
    </source>
</evidence>
<dbReference type="InterPro" id="IPR045087">
    <property type="entry name" value="Cu-oxidase_fam"/>
</dbReference>
<evidence type="ECO:0000256" key="3">
    <source>
        <dbReference type="ARBA" id="ARBA00023002"/>
    </source>
</evidence>
<dbReference type="Pfam" id="PF07731">
    <property type="entry name" value="Cu-oxidase_2"/>
    <property type="match status" value="1"/>
</dbReference>
<sequence length="710" mass="80314">MTWWLIFLSTVFIRTLMCKECTLEDTECVFFLEVDHRLTMMREGDLVYPKEGNIYKYDVVNTSNAVPVKIDEVITADGWEKPRLIGAVNGKMPGPAIIVYEGQYVVVHVKNCLINEALTIHWHGVTQKESPWMDGVPFVTQCPILPGQTFTYRFKAEPMGTHFYHSHVGTQSTMGIFGALIIRERKKHDMDEHIMTIQDYNHDWDSLMSYMKDVYGLYNGRTSASPPRAIDGTEFDMFHFHSGLINGRGRFHDPETGTHNNAPLECFHVQQGKSYRFRVIAVGIMHPFRVSVDNHSLLIVASDGHSIEPIAAESVIISPGETFDIILAANQIVSNYLIRAEALVVGMNHKTEAILRYDGAILAEPNTSKKKCTKTDRCLVINCPFSIFPPSQFTDCLTFNEIKGTSDNEPPSKIEEGRFEEYFLNFGIPGENPASVNGKVFKTPTVPVLTQSAEWYFPCEEPACGEERVCKCTNSINIKNGNVVQLVLTNMGLGKGMPHPIHLHGHVFYVMKMGYGKYNRRTAQFSRDNLDINCRGNIDREQSYCNNPTWSNPAWRNGNVPDLELDRPPIKDTVVIPSGGYVVIRFLANNPGVWDLHCHMEIHNIEGMRLLVNESLSLALRPPKGFPECRSFTNLRGELNTRELEDSCMKTADVTVTVYWIAVVVLSVLLLVIGIAFINQARRNPDCRPCRKSFHDKAQKEHEHLPVESM</sequence>
<dbReference type="AlphaFoldDB" id="A0AAE0RTP2"/>
<keyword evidence="11" id="KW-1185">Reference proteome</keyword>
<evidence type="ECO:0000256" key="6">
    <source>
        <dbReference type="SAM" id="SignalP"/>
    </source>
</evidence>
<feature type="signal peptide" evidence="6">
    <location>
        <begin position="1"/>
        <end position="18"/>
    </location>
</feature>
<comment type="similarity">
    <text evidence="1">Belongs to the multicopper oxidase family.</text>
</comment>
<reference evidence="10" key="3">
    <citation type="submission" date="2023-05" db="EMBL/GenBank/DDBJ databases">
        <authorList>
            <person name="Smith C.H."/>
        </authorList>
    </citation>
    <scope>NUCLEOTIDE SEQUENCE</scope>
    <source>
        <strain evidence="10">CHS0354</strain>
        <tissue evidence="10">Mantle</tissue>
    </source>
</reference>
<dbReference type="EMBL" id="JAEAOA010001776">
    <property type="protein sequence ID" value="KAK3579381.1"/>
    <property type="molecule type" value="Genomic_DNA"/>
</dbReference>
<dbReference type="InterPro" id="IPR001117">
    <property type="entry name" value="Cu-oxidase_2nd"/>
</dbReference>
<reference evidence="10" key="1">
    <citation type="journal article" date="2021" name="Genome Biol. Evol.">
        <title>A High-Quality Reference Genome for a Parasitic Bivalve with Doubly Uniparental Inheritance (Bivalvia: Unionida).</title>
        <authorList>
            <person name="Smith C.H."/>
        </authorList>
    </citation>
    <scope>NUCLEOTIDE SEQUENCE</scope>
    <source>
        <strain evidence="10">CHS0354</strain>
    </source>
</reference>
<keyword evidence="5" id="KW-0812">Transmembrane</keyword>
<reference evidence="10" key="2">
    <citation type="journal article" date="2021" name="Genome Biol. Evol.">
        <title>Developing a high-quality reference genome for a parasitic bivalve with doubly uniparental inheritance (Bivalvia: Unionida).</title>
        <authorList>
            <person name="Smith C.H."/>
        </authorList>
    </citation>
    <scope>NUCLEOTIDE SEQUENCE</scope>
    <source>
        <strain evidence="10">CHS0354</strain>
        <tissue evidence="10">Mantle</tissue>
    </source>
</reference>
<dbReference type="Proteomes" id="UP001195483">
    <property type="component" value="Unassembled WGS sequence"/>
</dbReference>
<evidence type="ECO:0000259" key="8">
    <source>
        <dbReference type="Pfam" id="PF07731"/>
    </source>
</evidence>
<dbReference type="CDD" id="cd13905">
    <property type="entry name" value="CuRO_3_tcLLC2_insect_like"/>
    <property type="match status" value="1"/>
</dbReference>
<accession>A0AAE0RTP2</accession>
<dbReference type="PROSITE" id="PS00080">
    <property type="entry name" value="MULTICOPPER_OXIDASE2"/>
    <property type="match status" value="1"/>
</dbReference>
<protein>
    <submittedName>
        <fullName evidence="10">Uncharacterized protein</fullName>
    </submittedName>
</protein>
<dbReference type="InterPro" id="IPR011707">
    <property type="entry name" value="Cu-oxidase-like_N"/>
</dbReference>
<evidence type="ECO:0000259" key="7">
    <source>
        <dbReference type="Pfam" id="PF00394"/>
    </source>
</evidence>
<dbReference type="InterPro" id="IPR011706">
    <property type="entry name" value="Cu-oxidase_C"/>
</dbReference>
<keyword evidence="5" id="KW-1133">Transmembrane helix</keyword>
<dbReference type="InterPro" id="IPR008972">
    <property type="entry name" value="Cupredoxin"/>
</dbReference>
<feature type="domain" description="Plastocyanin-like" evidence="7">
    <location>
        <begin position="240"/>
        <end position="360"/>
    </location>
</feature>
<keyword evidence="3" id="KW-0560">Oxidoreductase</keyword>
<evidence type="ECO:0000256" key="4">
    <source>
        <dbReference type="ARBA" id="ARBA00023008"/>
    </source>
</evidence>
<evidence type="ECO:0000313" key="10">
    <source>
        <dbReference type="EMBL" id="KAK3579381.1"/>
    </source>
</evidence>
<feature type="chain" id="PRO_5042295320" evidence="6">
    <location>
        <begin position="19"/>
        <end position="710"/>
    </location>
</feature>
<dbReference type="GO" id="GO:0005886">
    <property type="term" value="C:plasma membrane"/>
    <property type="evidence" value="ECO:0007669"/>
    <property type="project" value="TreeGrafter"/>
</dbReference>
<dbReference type="SUPFAM" id="SSF49503">
    <property type="entry name" value="Cupredoxins"/>
    <property type="match status" value="3"/>
</dbReference>